<feature type="domain" description="Methyltransferase type 12" evidence="2">
    <location>
        <begin position="85"/>
        <end position="179"/>
    </location>
</feature>
<proteinExistence type="predicted"/>
<dbReference type="CDD" id="cd02440">
    <property type="entry name" value="AdoMet_MTases"/>
    <property type="match status" value="1"/>
</dbReference>
<evidence type="ECO:0000313" key="3">
    <source>
        <dbReference type="EMBL" id="NBC44216.1"/>
    </source>
</evidence>
<evidence type="ECO:0000259" key="2">
    <source>
        <dbReference type="Pfam" id="PF08242"/>
    </source>
</evidence>
<keyword evidence="4" id="KW-1185">Reference proteome</keyword>
<dbReference type="GO" id="GO:0008168">
    <property type="term" value="F:methyltransferase activity"/>
    <property type="evidence" value="ECO:0007669"/>
    <property type="project" value="UniProtKB-KW"/>
</dbReference>
<dbReference type="Proteomes" id="UP000537825">
    <property type="component" value="Unassembled WGS sequence"/>
</dbReference>
<dbReference type="SUPFAM" id="SSF53335">
    <property type="entry name" value="S-adenosyl-L-methionine-dependent methyltransferases"/>
    <property type="match status" value="1"/>
</dbReference>
<dbReference type="EMBL" id="JAAAPK010000009">
    <property type="protein sequence ID" value="NBC44216.1"/>
    <property type="molecule type" value="Genomic_DNA"/>
</dbReference>
<keyword evidence="1" id="KW-0732">Signal</keyword>
<keyword evidence="3" id="KW-0489">Methyltransferase</keyword>
<feature type="signal peptide" evidence="1">
    <location>
        <begin position="1"/>
        <end position="21"/>
    </location>
</feature>
<feature type="chain" id="PRO_5030780344" evidence="1">
    <location>
        <begin position="22"/>
        <end position="223"/>
    </location>
</feature>
<evidence type="ECO:0000256" key="1">
    <source>
        <dbReference type="SAM" id="SignalP"/>
    </source>
</evidence>
<dbReference type="AlphaFoldDB" id="A0A7X4YFD9"/>
<organism evidence="3 4">
    <name type="scientific">Corallococcus exiguus</name>
    <dbReference type="NCBI Taxonomy" id="83462"/>
    <lineage>
        <taxon>Bacteria</taxon>
        <taxon>Pseudomonadati</taxon>
        <taxon>Myxococcota</taxon>
        <taxon>Myxococcia</taxon>
        <taxon>Myxococcales</taxon>
        <taxon>Cystobacterineae</taxon>
        <taxon>Myxococcaceae</taxon>
        <taxon>Corallococcus</taxon>
    </lineage>
</organism>
<dbReference type="InterPro" id="IPR013217">
    <property type="entry name" value="Methyltransf_12"/>
</dbReference>
<dbReference type="GO" id="GO:0032259">
    <property type="term" value="P:methylation"/>
    <property type="evidence" value="ECO:0007669"/>
    <property type="project" value="UniProtKB-KW"/>
</dbReference>
<dbReference type="PANTHER" id="PTHR43464">
    <property type="entry name" value="METHYLTRANSFERASE"/>
    <property type="match status" value="1"/>
</dbReference>
<dbReference type="InterPro" id="IPR029063">
    <property type="entry name" value="SAM-dependent_MTases_sf"/>
</dbReference>
<name>A0A7X4YFD9_9BACT</name>
<dbReference type="PANTHER" id="PTHR43464:SF83">
    <property type="entry name" value="MALONYL-[ACYL-CARRIER PROTEIN] O-METHYLTRANSFERASE"/>
    <property type="match status" value="1"/>
</dbReference>
<dbReference type="Gene3D" id="3.40.50.150">
    <property type="entry name" value="Vaccinia Virus protein VP39"/>
    <property type="match status" value="1"/>
</dbReference>
<gene>
    <name evidence="3" type="ORF">GTZ93_30855</name>
</gene>
<dbReference type="PROSITE" id="PS51257">
    <property type="entry name" value="PROKAR_LIPOPROTEIN"/>
    <property type="match status" value="1"/>
</dbReference>
<comment type="caution">
    <text evidence="3">The sequence shown here is derived from an EMBL/GenBank/DDBJ whole genome shotgun (WGS) entry which is preliminary data.</text>
</comment>
<accession>A0A7X4YFD9</accession>
<dbReference type="Pfam" id="PF08242">
    <property type="entry name" value="Methyltransf_12"/>
    <property type="match status" value="1"/>
</dbReference>
<reference evidence="3 4" key="1">
    <citation type="submission" date="2020-01" db="EMBL/GenBank/DDBJ databases">
        <title>The draft genome sequence of Corallococcus exiguus DSM 14696.</title>
        <authorList>
            <person name="Zhang X."/>
            <person name="Zhu H."/>
        </authorList>
    </citation>
    <scope>NUCLEOTIDE SEQUENCE [LARGE SCALE GENOMIC DNA]</scope>
    <source>
        <strain evidence="3 4">DSM 14696</strain>
    </source>
</reference>
<dbReference type="RefSeq" id="WP_139918205.1">
    <property type="nucleotide sequence ID" value="NZ_CBCSLE010000031.1"/>
</dbReference>
<keyword evidence="3" id="KW-0808">Transferase</keyword>
<protein>
    <submittedName>
        <fullName evidence="3">Methyltransferase domain-containing protein</fullName>
    </submittedName>
</protein>
<evidence type="ECO:0000313" key="4">
    <source>
        <dbReference type="Proteomes" id="UP000537825"/>
    </source>
</evidence>
<sequence length="223" mass="23819">MTLFRPLAVFPFLGRWSLCLALVTMAGACRSETKAEAPPAPVEAAAPELHGVGGVEGVDAAYDRSRQPARFVSALGLAPGQRVADVGAGLGYFTQRLAEAVGPTGQVVATDINDEAIHQLRARVLGRKNIEVRKVAPDAPGLEAGAYDLILLSEVDHFFGDRVDYLTRLRPALTPQGRIAVTHLRAMRPPLVAAAQAAGYTIVSEYNDLPAHYMLFLRPAVSP</sequence>